<proteinExistence type="predicted"/>
<sequence>MENPLSENVQEAELIHQLGNPHCYDHPTDSIQHVETHISHILLSGPFAYKIKKPLNLGFLDFSTLGKRQHACQEEVRLNQRLAPATYLGVVPITGSPSDPHINGTGAPFEYAVKMRQFPPDATLDLQAEHGQLTSTHIEAIGTSVARFHLEGCARTDADDPWGAPDQVWHPVAQNFMQISPLLTDLSDRQQLDALQKWSEFEHARLTPLMAARKRDGFVRECHGDLHLGNMAWVNGQLLIFDCLEFNPGLRWLDIQSDIAFCTMDLIQRDHMDWAWLMLNTWLEKTGDYAGLALLRYYMVYRALVRAKIAVLRAGQTNGLTHDAALAETHKLLNLATELTRPWPLRLDITHGFSGSGKTTATQSLMQIPGAIRLRSDIERKRLAGLDALAQSNSGIGQNLYTTDTTRQTYTTLAQLAGGLLDANWPVIVDATFLAHWQRDLLRKQAQSHGVPFHILDFEVPAATLRDRVIQRGRSNVDASEAGIDVLQHQMATEEKLAPHEQADVTRINLPLQG</sequence>
<accession>A0A7C9P5J6</accession>
<dbReference type="PANTHER" id="PTHR43883">
    <property type="entry name" value="SLR0207 PROTEIN"/>
    <property type="match status" value="1"/>
</dbReference>
<dbReference type="EMBL" id="JAAFGW010000122">
    <property type="protein sequence ID" value="NDP48489.1"/>
    <property type="molecule type" value="Genomic_DNA"/>
</dbReference>
<evidence type="ECO:0000313" key="1">
    <source>
        <dbReference type="EMBL" id="NDP48489.1"/>
    </source>
</evidence>
<name>A0A7C9P5J6_9PROT</name>
<dbReference type="Gene3D" id="3.90.1200.10">
    <property type="match status" value="1"/>
</dbReference>
<dbReference type="Proteomes" id="UP000483432">
    <property type="component" value="Unassembled WGS sequence"/>
</dbReference>
<organism evidence="1 2">
    <name type="scientific">Sulfuriferula multivorans</name>
    <dbReference type="NCBI Taxonomy" id="1559896"/>
    <lineage>
        <taxon>Bacteria</taxon>
        <taxon>Pseudomonadati</taxon>
        <taxon>Pseudomonadota</taxon>
        <taxon>Betaproteobacteria</taxon>
        <taxon>Nitrosomonadales</taxon>
        <taxon>Sulfuricellaceae</taxon>
        <taxon>Sulfuriferula</taxon>
    </lineage>
</organism>
<comment type="caution">
    <text evidence="1">The sequence shown here is derived from an EMBL/GenBank/DDBJ whole genome shotgun (WGS) entry which is preliminary data.</text>
</comment>
<dbReference type="AlphaFoldDB" id="A0A7C9P5J6"/>
<dbReference type="SUPFAM" id="SSF56112">
    <property type="entry name" value="Protein kinase-like (PK-like)"/>
    <property type="match status" value="1"/>
</dbReference>
<dbReference type="InterPro" id="IPR052732">
    <property type="entry name" value="Cell-binding_unc_protein"/>
</dbReference>
<dbReference type="Gene3D" id="3.40.50.300">
    <property type="entry name" value="P-loop containing nucleotide triphosphate hydrolases"/>
    <property type="match status" value="1"/>
</dbReference>
<dbReference type="PANTHER" id="PTHR43883:SF1">
    <property type="entry name" value="GLUCONOKINASE"/>
    <property type="match status" value="1"/>
</dbReference>
<reference evidence="1 2" key="1">
    <citation type="submission" date="2019-09" db="EMBL/GenBank/DDBJ databases">
        <title>H2 Metabolism Revealed by Metagenomic Analysis in Subglacial Sediment of East Antarctica.</title>
        <authorList>
            <person name="Yang Z."/>
            <person name="Zhang Y."/>
            <person name="Lv Y."/>
            <person name="Yan W."/>
            <person name="Xiao X."/>
            <person name="Sun B."/>
            <person name="Ma H."/>
        </authorList>
    </citation>
    <scope>NUCLEOTIDE SEQUENCE [LARGE SCALE GENOMIC DNA]</scope>
    <source>
        <strain evidence="1">Bin2_2</strain>
    </source>
</reference>
<dbReference type="InterPro" id="IPR011009">
    <property type="entry name" value="Kinase-like_dom_sf"/>
</dbReference>
<dbReference type="Pfam" id="PF13671">
    <property type="entry name" value="AAA_33"/>
    <property type="match status" value="1"/>
</dbReference>
<evidence type="ECO:0000313" key="2">
    <source>
        <dbReference type="Proteomes" id="UP000483432"/>
    </source>
</evidence>
<dbReference type="SUPFAM" id="SSF52540">
    <property type="entry name" value="P-loop containing nucleoside triphosphate hydrolases"/>
    <property type="match status" value="1"/>
</dbReference>
<gene>
    <name evidence="1" type="ORF">GZ085_08900</name>
</gene>
<dbReference type="InterPro" id="IPR027417">
    <property type="entry name" value="P-loop_NTPase"/>
</dbReference>
<protein>
    <submittedName>
        <fullName evidence="1">AAA family ATPase</fullName>
    </submittedName>
</protein>